<evidence type="ECO:0000313" key="3">
    <source>
        <dbReference type="EMBL" id="KAK5997540.1"/>
    </source>
</evidence>
<sequence length="320" mass="35513">MAHNPSVPLAFDNVDLEGIDWYSFNDDQHDFGLEAPFALSESTSDNMQLMDWPFHGEQPDASFTDITGIDSAEIPSLNSLPYPLVDSNPVFDPQDSMMMDPVNLANTLNLYKPHPDIGNFDGIFPSISDLELNSPPNLNSFNLAEQEALLFSGRSSGKRRSGTKANPPTPAPAVIATPIAIRKRSFNRFDEDHSSEALTEMPWTKSIKMQGVPDGFCFAMNPKVKPDAMANTSSDRPKAQRASKACLRCRLDKVKCSMTLPCERCQQFLRNATARRSDQAVYWTACLDFDIKKLNFISPLSINISRIGISADNPFLITDL</sequence>
<dbReference type="EMBL" id="JAVFKD010000002">
    <property type="protein sequence ID" value="KAK5997540.1"/>
    <property type="molecule type" value="Genomic_DNA"/>
</dbReference>
<dbReference type="SUPFAM" id="SSF57701">
    <property type="entry name" value="Zn2/Cys6 DNA-binding domain"/>
    <property type="match status" value="1"/>
</dbReference>
<organism evidence="3 4">
    <name type="scientific">Cladobotryum mycophilum</name>
    <dbReference type="NCBI Taxonomy" id="491253"/>
    <lineage>
        <taxon>Eukaryota</taxon>
        <taxon>Fungi</taxon>
        <taxon>Dikarya</taxon>
        <taxon>Ascomycota</taxon>
        <taxon>Pezizomycotina</taxon>
        <taxon>Sordariomycetes</taxon>
        <taxon>Hypocreomycetidae</taxon>
        <taxon>Hypocreales</taxon>
        <taxon>Hypocreaceae</taxon>
        <taxon>Cladobotryum</taxon>
    </lineage>
</organism>
<dbReference type="Proteomes" id="UP001338125">
    <property type="component" value="Unassembled WGS sequence"/>
</dbReference>
<dbReference type="Gene3D" id="4.10.240.10">
    <property type="entry name" value="Zn(2)-C6 fungal-type DNA-binding domain"/>
    <property type="match status" value="1"/>
</dbReference>
<dbReference type="SMART" id="SM00066">
    <property type="entry name" value="GAL4"/>
    <property type="match status" value="1"/>
</dbReference>
<name>A0ABR0SZC2_9HYPO</name>
<dbReference type="Pfam" id="PF00172">
    <property type="entry name" value="Zn_clus"/>
    <property type="match status" value="1"/>
</dbReference>
<gene>
    <name evidence="3" type="ORF">PT974_02903</name>
</gene>
<accession>A0ABR0SZC2</accession>
<feature type="domain" description="Zn(2)-C6 fungal-type" evidence="2">
    <location>
        <begin position="240"/>
        <end position="277"/>
    </location>
</feature>
<reference evidence="3 4" key="1">
    <citation type="submission" date="2024-01" db="EMBL/GenBank/DDBJ databases">
        <title>Complete genome of Cladobotryum mycophilum ATHUM6906.</title>
        <authorList>
            <person name="Christinaki A.C."/>
            <person name="Myridakis A.I."/>
            <person name="Kouvelis V.N."/>
        </authorList>
    </citation>
    <scope>NUCLEOTIDE SEQUENCE [LARGE SCALE GENOMIC DNA]</scope>
    <source>
        <strain evidence="3 4">ATHUM6906</strain>
    </source>
</reference>
<dbReference type="InterPro" id="IPR001138">
    <property type="entry name" value="Zn2Cys6_DnaBD"/>
</dbReference>
<keyword evidence="1" id="KW-0539">Nucleus</keyword>
<dbReference type="InterPro" id="IPR036864">
    <property type="entry name" value="Zn2-C6_fun-type_DNA-bd_sf"/>
</dbReference>
<evidence type="ECO:0000256" key="1">
    <source>
        <dbReference type="ARBA" id="ARBA00023242"/>
    </source>
</evidence>
<comment type="caution">
    <text evidence="3">The sequence shown here is derived from an EMBL/GenBank/DDBJ whole genome shotgun (WGS) entry which is preliminary data.</text>
</comment>
<protein>
    <recommendedName>
        <fullName evidence="2">Zn(2)-C6 fungal-type domain-containing protein</fullName>
    </recommendedName>
</protein>
<evidence type="ECO:0000259" key="2">
    <source>
        <dbReference type="SMART" id="SM00066"/>
    </source>
</evidence>
<proteinExistence type="predicted"/>
<dbReference type="CDD" id="cd00067">
    <property type="entry name" value="GAL4"/>
    <property type="match status" value="1"/>
</dbReference>
<evidence type="ECO:0000313" key="4">
    <source>
        <dbReference type="Proteomes" id="UP001338125"/>
    </source>
</evidence>
<keyword evidence="4" id="KW-1185">Reference proteome</keyword>